<evidence type="ECO:0000313" key="2">
    <source>
        <dbReference type="Proteomes" id="UP001519460"/>
    </source>
</evidence>
<dbReference type="Gene3D" id="1.20.1440.160">
    <property type="entry name" value="Tumor necrosis factor alpha-induced protein 8-like"/>
    <property type="match status" value="1"/>
</dbReference>
<dbReference type="Proteomes" id="UP001519460">
    <property type="component" value="Unassembled WGS sequence"/>
</dbReference>
<evidence type="ECO:0000313" key="1">
    <source>
        <dbReference type="EMBL" id="KAK7491708.1"/>
    </source>
</evidence>
<dbReference type="FunFam" id="1.20.1440.160:FF:000001">
    <property type="entry name" value="Tumor necrosis factor alpha-induced protein 8-like 1"/>
    <property type="match status" value="1"/>
</dbReference>
<dbReference type="Pfam" id="PF05527">
    <property type="entry name" value="TNFAIP8"/>
    <property type="match status" value="1"/>
</dbReference>
<organism evidence="1 2">
    <name type="scientific">Batillaria attramentaria</name>
    <dbReference type="NCBI Taxonomy" id="370345"/>
    <lineage>
        <taxon>Eukaryota</taxon>
        <taxon>Metazoa</taxon>
        <taxon>Spiralia</taxon>
        <taxon>Lophotrochozoa</taxon>
        <taxon>Mollusca</taxon>
        <taxon>Gastropoda</taxon>
        <taxon>Caenogastropoda</taxon>
        <taxon>Sorbeoconcha</taxon>
        <taxon>Cerithioidea</taxon>
        <taxon>Batillariidae</taxon>
        <taxon>Batillaria</taxon>
    </lineage>
</organism>
<name>A0ABD0KWM2_9CAEN</name>
<accession>A0ABD0KWM2</accession>
<proteinExistence type="predicted"/>
<dbReference type="InterPro" id="IPR038355">
    <property type="entry name" value="TNFAIP8_sf"/>
</dbReference>
<sequence>MGHRFVRDTLLRVQEPFVMDALVRVQEPFVRDTLVCVREETFFRDTLVRAQETFVRDALVRVQETFVRDALVRAQETFVRDALVLVQETFVMDTLVPVRQRLVMDTLVPVQQTLVRTPGKTAIVSDSGPDPDVSHGTLTFTELGQADWRIGMSNPDTDPASINYVADFAHPVAEPGAGFDSRGLGLRAQKKLLGKMSSKKIAKAFIDDTTGRVLDNTYRILKETKGNKKDAEKLLKYIIKTVVKVGILYKNDQFNADELKMIMTFKQKFNTLTMTVISFWEVDFTYDQKFCTTSIEECRQLLQNIVARHLTDKSKGRIDLIFNTFAEPDVLNAVFNREGNTGPLMDAIVQDLHKLIEEGSL</sequence>
<dbReference type="PANTHER" id="PTHR12757:SF1">
    <property type="entry name" value="PROTEIN SALIVARY GLANDS MARRED"/>
    <property type="match status" value="1"/>
</dbReference>
<reference evidence="1 2" key="1">
    <citation type="journal article" date="2023" name="Sci. Data">
        <title>Genome assembly of the Korean intertidal mud-creeper Batillaria attramentaria.</title>
        <authorList>
            <person name="Patra A.K."/>
            <person name="Ho P.T."/>
            <person name="Jun S."/>
            <person name="Lee S.J."/>
            <person name="Kim Y."/>
            <person name="Won Y.J."/>
        </authorList>
    </citation>
    <scope>NUCLEOTIDE SEQUENCE [LARGE SCALE GENOMIC DNA]</scope>
    <source>
        <strain evidence="1">Wonlab-2016</strain>
    </source>
</reference>
<evidence type="ECO:0008006" key="3">
    <source>
        <dbReference type="Google" id="ProtNLM"/>
    </source>
</evidence>
<protein>
    <recommendedName>
        <fullName evidence="3">Tumor necrosis factor alpha-induced protein 8-like protein</fullName>
    </recommendedName>
</protein>
<comment type="caution">
    <text evidence="1">The sequence shown here is derived from an EMBL/GenBank/DDBJ whole genome shotgun (WGS) entry which is preliminary data.</text>
</comment>
<gene>
    <name evidence="1" type="ORF">BaRGS_00016964</name>
</gene>
<dbReference type="InterPro" id="IPR008477">
    <property type="entry name" value="TNFAIP8-like"/>
</dbReference>
<keyword evidence="2" id="KW-1185">Reference proteome</keyword>
<dbReference type="AlphaFoldDB" id="A0ABD0KWM2"/>
<dbReference type="PANTHER" id="PTHR12757">
    <property type="entry name" value="TUMOR NECROSIS FACTOR INDUCED PROTEIN"/>
    <property type="match status" value="1"/>
</dbReference>
<dbReference type="EMBL" id="JACVVK020000111">
    <property type="protein sequence ID" value="KAK7491708.1"/>
    <property type="molecule type" value="Genomic_DNA"/>
</dbReference>